<evidence type="ECO:0000256" key="1">
    <source>
        <dbReference type="ARBA" id="ARBA00004123"/>
    </source>
</evidence>
<dbReference type="GO" id="GO:0005634">
    <property type="term" value="C:nucleus"/>
    <property type="evidence" value="ECO:0007669"/>
    <property type="project" value="UniProtKB-SubCell"/>
</dbReference>
<sequence length="805" mass="92430">MKQENCAHKETIEYTHTTVPSSMRSPYWKYFGFPADSNNKILTRQKIICTICGAAITYNKNTSNLRTHLISRHPETLHQMHNHQRQPNPGCSSSCDMTDAGDFNSVTILNEMGKDECNSDKLHLNRSDKGDPNVSSLLKIRRLNTTNAQELKVELMASHGLVSHPQQNDYQHEHTVDFSAVEINCGSDYHSVRHENKEIDKDEHEAITENETSYEFLTSETENDLKNDENIEINCSSDFNVADMNPDAIALTEDEAVIIDNEISQKPMFVYCNDSLPCSIDLTKKSNGITHNELLVNMLVSDLLTLNVLQGVGFKQLLNTIGFVNVDKEPVESKILADYSKMKCTLKKYIALHLLQQDKPYSFSIENFKNNGGTDIISVYVNFHIFDVEYKFESILLEEIVCSKNTDLIRSLQDFDLSRCAAIVTTNANNSIVKEFALANGIEIVPCVGSVLTRCLSLIFQQDVVSDLFEQIFEISEKNLNLSIVRLYCPWWKLKLLQDFFDSPLAADEKYKKMSSELGRFITYIKPLKIMFDTINSEQMPFSTLVRPLVMQLFDEHFLKFNTNDNACLQSAQKIVSTELRSSIAGCSFFSEAVLFDPRFQQDFIQSSPQPTLQKQTDCFGSIHRSEVILSVYNRYPHLLKQLNLKIKLEQNRIGASSQAVSKSCLRSFFQRISNPAGETNFQNINNTPSKQSHPKVAMDLEFNRYKCEQTLDLELCPLVWWQTHSERYKCLHKIANYYLSVPCLTPRWLTSGQEEVEVIDRSQWWQKSKSLQYLHTAEKCIWYLRYNRSIYNKMLAKSTKERSA</sequence>
<proteinExistence type="predicted"/>
<protein>
    <submittedName>
        <fullName evidence="11">Zinc finger BED domain-containing protein 1</fullName>
    </submittedName>
</protein>
<evidence type="ECO:0000256" key="2">
    <source>
        <dbReference type="ARBA" id="ARBA00022723"/>
    </source>
</evidence>
<dbReference type="GO" id="GO:0003677">
    <property type="term" value="F:DNA binding"/>
    <property type="evidence" value="ECO:0007669"/>
    <property type="project" value="UniProtKB-KW"/>
</dbReference>
<keyword evidence="6" id="KW-0238">DNA-binding</keyword>
<dbReference type="PANTHER" id="PTHR46481:SF10">
    <property type="entry name" value="ZINC FINGER BED DOMAIN-CONTAINING PROTEIN 39"/>
    <property type="match status" value="1"/>
</dbReference>
<evidence type="ECO:0000256" key="7">
    <source>
        <dbReference type="ARBA" id="ARBA00023163"/>
    </source>
</evidence>
<dbReference type="OrthoDB" id="1607513at2759"/>
<evidence type="ECO:0000256" key="8">
    <source>
        <dbReference type="ARBA" id="ARBA00023242"/>
    </source>
</evidence>
<dbReference type="GO" id="GO:0008270">
    <property type="term" value="F:zinc ion binding"/>
    <property type="evidence" value="ECO:0007669"/>
    <property type="project" value="UniProtKB-KW"/>
</dbReference>
<organism evidence="11">
    <name type="scientific">Bactrocera latifrons</name>
    <name type="common">Malaysian fruit fly</name>
    <name type="synonym">Chaetodacus latifrons</name>
    <dbReference type="NCBI Taxonomy" id="174628"/>
    <lineage>
        <taxon>Eukaryota</taxon>
        <taxon>Metazoa</taxon>
        <taxon>Ecdysozoa</taxon>
        <taxon>Arthropoda</taxon>
        <taxon>Hexapoda</taxon>
        <taxon>Insecta</taxon>
        <taxon>Pterygota</taxon>
        <taxon>Neoptera</taxon>
        <taxon>Endopterygota</taxon>
        <taxon>Diptera</taxon>
        <taxon>Brachycera</taxon>
        <taxon>Muscomorpha</taxon>
        <taxon>Tephritoidea</taxon>
        <taxon>Tephritidae</taxon>
        <taxon>Bactrocera</taxon>
        <taxon>Bactrocera</taxon>
    </lineage>
</organism>
<dbReference type="InterPro" id="IPR012337">
    <property type="entry name" value="RNaseH-like_sf"/>
</dbReference>
<dbReference type="InterPro" id="IPR036236">
    <property type="entry name" value="Znf_C2H2_sf"/>
</dbReference>
<dbReference type="PROSITE" id="PS50808">
    <property type="entry name" value="ZF_BED"/>
    <property type="match status" value="1"/>
</dbReference>
<dbReference type="GO" id="GO:0009791">
    <property type="term" value="P:post-embryonic development"/>
    <property type="evidence" value="ECO:0007669"/>
    <property type="project" value="UniProtKB-ARBA"/>
</dbReference>
<reference evidence="11" key="1">
    <citation type="submission" date="2015-06" db="EMBL/GenBank/DDBJ databases">
        <authorList>
            <person name="Hoefler B.C."/>
            <person name="Straight P.D."/>
        </authorList>
    </citation>
    <scope>NUCLEOTIDE SEQUENCE</scope>
</reference>
<accession>A0A0K8W1G5</accession>
<dbReference type="InterPro" id="IPR003656">
    <property type="entry name" value="Znf_BED"/>
</dbReference>
<dbReference type="PANTHER" id="PTHR46481">
    <property type="entry name" value="ZINC FINGER BED DOMAIN-CONTAINING PROTEIN 4"/>
    <property type="match status" value="1"/>
</dbReference>
<dbReference type="SUPFAM" id="SSF53098">
    <property type="entry name" value="Ribonuclease H-like"/>
    <property type="match status" value="1"/>
</dbReference>
<keyword evidence="5" id="KW-0805">Transcription regulation</keyword>
<evidence type="ECO:0000256" key="4">
    <source>
        <dbReference type="ARBA" id="ARBA00022833"/>
    </source>
</evidence>
<dbReference type="Pfam" id="PF02892">
    <property type="entry name" value="zf-BED"/>
    <property type="match status" value="1"/>
</dbReference>
<feature type="domain" description="BED-type" evidence="10">
    <location>
        <begin position="22"/>
        <end position="80"/>
    </location>
</feature>
<evidence type="ECO:0000259" key="10">
    <source>
        <dbReference type="PROSITE" id="PS50808"/>
    </source>
</evidence>
<dbReference type="SUPFAM" id="SSF57667">
    <property type="entry name" value="beta-beta-alpha zinc fingers"/>
    <property type="match status" value="1"/>
</dbReference>
<dbReference type="EMBL" id="GDHF01007375">
    <property type="protein sequence ID" value="JAI44939.1"/>
    <property type="molecule type" value="Transcribed_RNA"/>
</dbReference>
<dbReference type="AlphaFoldDB" id="A0A0K8W1G5"/>
<gene>
    <name evidence="11" type="primary">ZBED1_8</name>
    <name evidence="11" type="ORF">c0_g1_i2</name>
</gene>
<comment type="subcellular location">
    <subcellularLocation>
        <location evidence="1">Nucleus</location>
    </subcellularLocation>
</comment>
<evidence type="ECO:0000313" key="11">
    <source>
        <dbReference type="EMBL" id="JAI44939.1"/>
    </source>
</evidence>
<name>A0A0K8W1G5_BACLA</name>
<evidence type="ECO:0000256" key="5">
    <source>
        <dbReference type="ARBA" id="ARBA00023015"/>
    </source>
</evidence>
<evidence type="ECO:0000256" key="6">
    <source>
        <dbReference type="ARBA" id="ARBA00023125"/>
    </source>
</evidence>
<keyword evidence="7" id="KW-0804">Transcription</keyword>
<keyword evidence="4" id="KW-0862">Zinc</keyword>
<dbReference type="SMART" id="SM00614">
    <property type="entry name" value="ZnF_BED"/>
    <property type="match status" value="1"/>
</dbReference>
<evidence type="ECO:0000256" key="9">
    <source>
        <dbReference type="PROSITE-ProRule" id="PRU00027"/>
    </source>
</evidence>
<dbReference type="GeneID" id="108971516"/>
<dbReference type="InterPro" id="IPR008906">
    <property type="entry name" value="HATC_C_dom"/>
</dbReference>
<keyword evidence="2" id="KW-0479">Metal-binding</keyword>
<dbReference type="InterPro" id="IPR052035">
    <property type="entry name" value="ZnF_BED_domain_contain"/>
</dbReference>
<keyword evidence="8" id="KW-0539">Nucleus</keyword>
<evidence type="ECO:0000256" key="3">
    <source>
        <dbReference type="ARBA" id="ARBA00022771"/>
    </source>
</evidence>
<dbReference type="GO" id="GO:0046983">
    <property type="term" value="F:protein dimerization activity"/>
    <property type="evidence" value="ECO:0007669"/>
    <property type="project" value="InterPro"/>
</dbReference>
<dbReference type="Pfam" id="PF05699">
    <property type="entry name" value="Dimer_Tnp_hAT"/>
    <property type="match status" value="1"/>
</dbReference>
<keyword evidence="3 9" id="KW-0863">Zinc-finger</keyword>